<comment type="similarity">
    <text evidence="1 5">Belongs to the FliD family.</text>
</comment>
<reference evidence="9" key="1">
    <citation type="submission" date="2016-12" db="EMBL/GenBank/DDBJ databases">
        <authorList>
            <person name="Varghese N."/>
            <person name="Submissions S."/>
        </authorList>
    </citation>
    <scope>NUCLEOTIDE SEQUENCE [LARGE SCALE GENOMIC DNA]</scope>
    <source>
        <strain evidence="9">DSM 11544</strain>
    </source>
</reference>
<protein>
    <recommendedName>
        <fullName evidence="5">Flagellar hook-associated protein 2</fullName>
        <shortName evidence="5">HAP2</shortName>
    </recommendedName>
    <alternativeName>
        <fullName evidence="5">Flagellar cap protein</fullName>
    </alternativeName>
</protein>
<dbReference type="Pfam" id="PF02465">
    <property type="entry name" value="FliD_N"/>
    <property type="match status" value="1"/>
</dbReference>
<dbReference type="GO" id="GO:0071973">
    <property type="term" value="P:bacterial-type flagellum-dependent cell motility"/>
    <property type="evidence" value="ECO:0007669"/>
    <property type="project" value="TreeGrafter"/>
</dbReference>
<keyword evidence="8" id="KW-0282">Flagellum</keyword>
<dbReference type="PANTHER" id="PTHR30288:SF0">
    <property type="entry name" value="FLAGELLAR HOOK-ASSOCIATED PROTEIN 2"/>
    <property type="match status" value="1"/>
</dbReference>
<proteinExistence type="inferred from homology"/>
<dbReference type="STRING" id="1121395.SAMN02745215_03495"/>
<dbReference type="RefSeq" id="WP_072773796.1">
    <property type="nucleotide sequence ID" value="NZ_FRDN01000011.1"/>
</dbReference>
<dbReference type="InterPro" id="IPR003481">
    <property type="entry name" value="FliD_N"/>
</dbReference>
<evidence type="ECO:0000256" key="1">
    <source>
        <dbReference type="ARBA" id="ARBA00009764"/>
    </source>
</evidence>
<feature type="coiled-coil region" evidence="5">
    <location>
        <begin position="615"/>
        <end position="642"/>
    </location>
</feature>
<organism evidence="8 9">
    <name type="scientific">Desulfitobacterium chlororespirans DSM 11544</name>
    <dbReference type="NCBI Taxonomy" id="1121395"/>
    <lineage>
        <taxon>Bacteria</taxon>
        <taxon>Bacillati</taxon>
        <taxon>Bacillota</taxon>
        <taxon>Clostridia</taxon>
        <taxon>Eubacteriales</taxon>
        <taxon>Desulfitobacteriaceae</taxon>
        <taxon>Desulfitobacterium</taxon>
    </lineage>
</organism>
<comment type="subcellular location">
    <subcellularLocation>
        <location evidence="5">Secreted</location>
    </subcellularLocation>
    <subcellularLocation>
        <location evidence="5">Bacterial flagellum</location>
    </subcellularLocation>
</comment>
<keyword evidence="5" id="KW-0964">Secreted</keyword>
<dbReference type="GO" id="GO:0009421">
    <property type="term" value="C:bacterial-type flagellum filament cap"/>
    <property type="evidence" value="ECO:0007669"/>
    <property type="project" value="InterPro"/>
</dbReference>
<accession>A0A1M7UD35</accession>
<feature type="domain" description="Flagellar hook-associated protein 2 C-terminal" evidence="7">
    <location>
        <begin position="565"/>
        <end position="828"/>
    </location>
</feature>
<keyword evidence="8" id="KW-0969">Cilium</keyword>
<evidence type="ECO:0000313" key="9">
    <source>
        <dbReference type="Proteomes" id="UP000184010"/>
    </source>
</evidence>
<keyword evidence="4 5" id="KW-0975">Bacterial flagellum</keyword>
<evidence type="ECO:0000259" key="7">
    <source>
        <dbReference type="Pfam" id="PF07195"/>
    </source>
</evidence>
<evidence type="ECO:0000256" key="2">
    <source>
        <dbReference type="ARBA" id="ARBA00011255"/>
    </source>
</evidence>
<dbReference type="GO" id="GO:0007155">
    <property type="term" value="P:cell adhesion"/>
    <property type="evidence" value="ECO:0007669"/>
    <property type="project" value="InterPro"/>
</dbReference>
<evidence type="ECO:0000256" key="5">
    <source>
        <dbReference type="RuleBase" id="RU362066"/>
    </source>
</evidence>
<dbReference type="Pfam" id="PF07195">
    <property type="entry name" value="FliD_C"/>
    <property type="match status" value="1"/>
</dbReference>
<dbReference type="AlphaFoldDB" id="A0A1M7UD35"/>
<dbReference type="Proteomes" id="UP000184010">
    <property type="component" value="Unassembled WGS sequence"/>
</dbReference>
<feature type="domain" description="Flagellar hook-associated protein 2 N-terminal" evidence="6">
    <location>
        <begin position="9"/>
        <end position="102"/>
    </location>
</feature>
<dbReference type="InterPro" id="IPR010809">
    <property type="entry name" value="FliD_C"/>
</dbReference>
<dbReference type="GO" id="GO:0005576">
    <property type="term" value="C:extracellular region"/>
    <property type="evidence" value="ECO:0007669"/>
    <property type="project" value="UniProtKB-SubCell"/>
</dbReference>
<gene>
    <name evidence="8" type="ORF">SAMN02745215_03495</name>
</gene>
<dbReference type="GO" id="GO:0009424">
    <property type="term" value="C:bacterial-type flagellum hook"/>
    <property type="evidence" value="ECO:0007669"/>
    <property type="project" value="UniProtKB-UniRule"/>
</dbReference>
<sequence>MRTYGLSGSGMDIDQMVKDIMKAQRVKYDNLYKTKTQLEWQKTDYNAIYKTLNQFRNTIFDSRMQSNLAMRKVTSNNTAVTATATAGAAKISHTIAVNQLAAGVQRASSAAITTGESKENLVKQLGIQPNAFTVKLKNGEASADIVVDPSASIYELVNSINKANIGVTASYDATIDRFFLATTQTGAQAGLDFSGNSSLGLDFLQNKLKINTGSSVTAAGISSSAAIEADGGVPIGNAFSGLTGSFQLSIKNASQGTEANIQIDLTTDTLNTIAQKISSATGVEAEAVYDPAERRFTIKAKIEGEVLDLSANTGLAAQFLTADLKLGDDVSGLGNISGEGVKSTAPIVEATDNIVLAELFEGLSGSFDLKLRNGENTETITIDTATDTLATLKAKIEGAAGINAQVSFDSTSGKLTIGVTDEGTLSFAGSSEAGLGFLTKNLRLVNTVQITKENQAESTSAMFADLGDREISGQFDDMSGGSFVIRVKNGAGEVEEIGVDTSVNTLDELLGMFNAKFGAGTAEYLDGKVTLKAPDNDTFDFSGSDPAAIDFLTNKLNLNIISQKGQDAEVTLDGASFAQSSNVFTVSGVTYTLNNTTEAGKSASIVVTPDNDKTVEAVKKIVDEYNKVLELLNSEVNEAKYRDYLPLTDEEKGALTDDQIKAWEEKAKSGLLRRDPILTDLIYKMRNSFTDNISGMTGEYRNASSIGISTYLGDVSEGGKLYLDEEELRKALSADSDIVYKLFSVDGDSSAQDGVLTRIYDQLKSATDKLVDKAGTTASALYDTKSYLGKQLDDMEDRMEAMSKRLSAMETRYYKQFDAMEVALNQLSQQSSWLLQQFSNG</sequence>
<keyword evidence="9" id="KW-1185">Reference proteome</keyword>
<name>A0A1M7UD35_9FIRM</name>
<evidence type="ECO:0000259" key="6">
    <source>
        <dbReference type="Pfam" id="PF02465"/>
    </source>
</evidence>
<keyword evidence="8" id="KW-0966">Cell projection</keyword>
<comment type="subunit">
    <text evidence="2 5">Homopentamer.</text>
</comment>
<evidence type="ECO:0000256" key="3">
    <source>
        <dbReference type="ARBA" id="ARBA00023054"/>
    </source>
</evidence>
<evidence type="ECO:0000313" key="8">
    <source>
        <dbReference type="EMBL" id="SHN80952.1"/>
    </source>
</evidence>
<comment type="function">
    <text evidence="5">Required for morphogenesis and for the elongation of the flagellar filament by facilitating polymerization of the flagellin monomers at the tip of growing filament. Forms a capping structure, which prevents flagellin subunits (transported through the central channel of the flagellum) from leaking out without polymerization at the distal end.</text>
</comment>
<dbReference type="PANTHER" id="PTHR30288">
    <property type="entry name" value="FLAGELLAR CAP/ASSEMBLY PROTEIN FLID"/>
    <property type="match status" value="1"/>
</dbReference>
<dbReference type="InterPro" id="IPR040026">
    <property type="entry name" value="FliD"/>
</dbReference>
<evidence type="ECO:0000256" key="4">
    <source>
        <dbReference type="ARBA" id="ARBA00023143"/>
    </source>
</evidence>
<keyword evidence="3 5" id="KW-0175">Coiled coil</keyword>
<dbReference type="EMBL" id="FRDN01000011">
    <property type="protein sequence ID" value="SHN80952.1"/>
    <property type="molecule type" value="Genomic_DNA"/>
</dbReference>